<dbReference type="InterPro" id="IPR058980">
    <property type="entry name" value="Glyco_transf_N"/>
</dbReference>
<dbReference type="GO" id="GO:0008194">
    <property type="term" value="F:UDP-glycosyltransferase activity"/>
    <property type="evidence" value="ECO:0007669"/>
    <property type="project" value="InterPro"/>
</dbReference>
<dbReference type="InterPro" id="IPR002213">
    <property type="entry name" value="UDP_glucos_trans"/>
</dbReference>
<dbReference type="Proteomes" id="UP000504603">
    <property type="component" value="Unplaced"/>
</dbReference>
<dbReference type="RefSeq" id="XP_022136715.1">
    <property type="nucleotide sequence ID" value="XM_022281023.1"/>
</dbReference>
<evidence type="ECO:0000313" key="6">
    <source>
        <dbReference type="RefSeq" id="XP_022136715.1"/>
    </source>
</evidence>
<evidence type="ECO:0000256" key="2">
    <source>
        <dbReference type="ARBA" id="ARBA00022676"/>
    </source>
</evidence>
<dbReference type="PANTHER" id="PTHR48045">
    <property type="entry name" value="UDP-GLYCOSYLTRANSFERASE 72B1"/>
    <property type="match status" value="1"/>
</dbReference>
<keyword evidence="5" id="KW-1185">Reference proteome</keyword>
<dbReference type="FunFam" id="3.40.50.2000:FF:000037">
    <property type="entry name" value="Glycosyltransferase"/>
    <property type="match status" value="1"/>
</dbReference>
<evidence type="ECO:0000256" key="3">
    <source>
        <dbReference type="ARBA" id="ARBA00022679"/>
    </source>
</evidence>
<comment type="similarity">
    <text evidence="1">Belongs to the UDP-glycosyltransferase family.</text>
</comment>
<evidence type="ECO:0000259" key="4">
    <source>
        <dbReference type="Pfam" id="PF26168"/>
    </source>
</evidence>
<keyword evidence="3" id="KW-0808">Transferase</keyword>
<dbReference type="AlphaFoldDB" id="A0A6J1C4R1"/>
<accession>A0A6J1C4R1</accession>
<dbReference type="Pfam" id="PF00201">
    <property type="entry name" value="UDPGT"/>
    <property type="match status" value="1"/>
</dbReference>
<dbReference type="SUPFAM" id="SSF53756">
    <property type="entry name" value="UDP-Glycosyltransferase/glycogen phosphorylase"/>
    <property type="match status" value="1"/>
</dbReference>
<proteinExistence type="inferred from homology"/>
<dbReference type="KEGG" id="mcha:111008360"/>
<dbReference type="Gene3D" id="3.40.50.2000">
    <property type="entry name" value="Glycogen Phosphorylase B"/>
    <property type="match status" value="2"/>
</dbReference>
<evidence type="ECO:0000313" key="5">
    <source>
        <dbReference type="Proteomes" id="UP000504603"/>
    </source>
</evidence>
<dbReference type="OrthoDB" id="5835829at2759"/>
<dbReference type="GeneID" id="111008360"/>
<sequence>MAGESETLRIAMFPWLALGHLIPYLEFAKLIGGQRHHVFFVSTPQNIRRLIPRVPSDLVPFITFVNLPLPPVAGLPDGAEATADLPSHLVKFLKVSYDELRHPMAEFLRSSSPDWILHDFASYWLSPIARQLRIKIGYFSTLNPAFHSFMGPVSGMKGGEGIRKTPHDFTVTPTWIPFPTTVSFSYYDIKKILDKSSENASGSDNGVSDVHRFADVIQDSDVIAVRGSREFESEWFQVLNEIYQKPVFPAGHFPTTEHDQGEETETWEFIKNWLDNQNRGSVVYVAFGTEAKPTKSELTEIALGLEQSELPFFWALKTRRGAADGEAVQLPEGFEDRIGGRGLVFRNWVPQVKILGHESVGGFLSHGGWSSVVEGIKNGKPLILVGFYGDQGINTKVVAEKKMGLPIPRAEQDGWFGRNSVAESLRMVMVEEQGKIYREKIMEARALFVDTEIQQKYVVEFLEYLKNNKHSCHG</sequence>
<evidence type="ECO:0000256" key="1">
    <source>
        <dbReference type="ARBA" id="ARBA00009995"/>
    </source>
</evidence>
<feature type="domain" description="Glycosyltransferase N-terminal" evidence="4">
    <location>
        <begin position="8"/>
        <end position="112"/>
    </location>
</feature>
<dbReference type="Pfam" id="PF26168">
    <property type="entry name" value="Glyco_transf_N"/>
    <property type="match status" value="1"/>
</dbReference>
<dbReference type="PANTHER" id="PTHR48045:SF20">
    <property type="entry name" value="UDP-RHAMNOSE:RHAMNOSYLTRANSFERASE 1"/>
    <property type="match status" value="1"/>
</dbReference>
<gene>
    <name evidence="6" type="primary">LOC111008360</name>
</gene>
<name>A0A6J1C4R1_MOMCH</name>
<reference evidence="6" key="1">
    <citation type="submission" date="2025-08" db="UniProtKB">
        <authorList>
            <consortium name="RefSeq"/>
        </authorList>
    </citation>
    <scope>IDENTIFICATION</scope>
    <source>
        <strain evidence="6">OHB3-1</strain>
    </source>
</reference>
<dbReference type="CDD" id="cd03784">
    <property type="entry name" value="GT1_Gtf-like"/>
    <property type="match status" value="1"/>
</dbReference>
<keyword evidence="2" id="KW-0328">Glycosyltransferase</keyword>
<protein>
    <submittedName>
        <fullName evidence="6">UDP-glycosyltransferase 91A1-like isoform X1</fullName>
    </submittedName>
</protein>
<organism evidence="5 6">
    <name type="scientific">Momordica charantia</name>
    <name type="common">Bitter gourd</name>
    <name type="synonym">Balsam pear</name>
    <dbReference type="NCBI Taxonomy" id="3673"/>
    <lineage>
        <taxon>Eukaryota</taxon>
        <taxon>Viridiplantae</taxon>
        <taxon>Streptophyta</taxon>
        <taxon>Embryophyta</taxon>
        <taxon>Tracheophyta</taxon>
        <taxon>Spermatophyta</taxon>
        <taxon>Magnoliopsida</taxon>
        <taxon>eudicotyledons</taxon>
        <taxon>Gunneridae</taxon>
        <taxon>Pentapetalae</taxon>
        <taxon>rosids</taxon>
        <taxon>fabids</taxon>
        <taxon>Cucurbitales</taxon>
        <taxon>Cucurbitaceae</taxon>
        <taxon>Momordiceae</taxon>
        <taxon>Momordica</taxon>
    </lineage>
</organism>